<evidence type="ECO:0000256" key="5">
    <source>
        <dbReference type="ARBA" id="ARBA00023242"/>
    </source>
</evidence>
<name>A0A507DQ99_9FUNG</name>
<comment type="subcellular location">
    <subcellularLocation>
        <location evidence="1">Nucleus</location>
    </subcellularLocation>
</comment>
<dbReference type="PRINTS" id="PR00503">
    <property type="entry name" value="BROMODOMAIN"/>
</dbReference>
<keyword evidence="2" id="KW-0805">Transcription regulation</keyword>
<feature type="domain" description="Bromo" evidence="8">
    <location>
        <begin position="268"/>
        <end position="338"/>
    </location>
</feature>
<dbReference type="InterPro" id="IPR001487">
    <property type="entry name" value="Bromodomain"/>
</dbReference>
<evidence type="ECO:0000313" key="10">
    <source>
        <dbReference type="Proteomes" id="UP000317494"/>
    </source>
</evidence>
<reference evidence="9 10" key="1">
    <citation type="journal article" date="2019" name="Sci. Rep.">
        <title>Comparative genomics of chytrid fungi reveal insights into the obligate biotrophic and pathogenic lifestyle of Synchytrium endobioticum.</title>
        <authorList>
            <person name="van de Vossenberg B.T.L.H."/>
            <person name="Warris S."/>
            <person name="Nguyen H.D.T."/>
            <person name="van Gent-Pelzer M.P.E."/>
            <person name="Joly D.L."/>
            <person name="van de Geest H.C."/>
            <person name="Bonants P.J.M."/>
            <person name="Smith D.S."/>
            <person name="Levesque C.A."/>
            <person name="van der Lee T.A.J."/>
        </authorList>
    </citation>
    <scope>NUCLEOTIDE SEQUENCE [LARGE SCALE GENOMIC DNA]</scope>
    <source>
        <strain evidence="9 10">MB42</strain>
    </source>
</reference>
<sequence length="1097" mass="122466">MHLEGFDTRTNHTFRLLANCSTEKKETWESFWSSPEDTLKQVEPKANLLVHAEQVRGDYPHSAAFYAVACMRIRSMIAEQELLRLVATPDTVSSVIDVTQSSSGSRSSWTALLAGRDADEIIPYGVMIPNINHDNGLGDEVADSIPIDDMYYSLEYNLEAMEGYEAMRAKAIEEASLAAEVPAPQHPHRTHVESTQQRKPVKPNIDVHDSVKYLHDLIGRLVGEPKAVELQSLLNNVRPSKSKWASTERVGQEELYESCEMVLNELKAYTEHSTPFLKPVSKKEAWNYYDIIKRPMDLSTMTKKLRNMQYLSKKEFADDLYLIWANCMTYNTYLDSPYRKHASAMKRRTTELLRKVPDIAIKVIPGEDDFESDDDDAGSVVERSESMATESKPEVAGSRSLMSSSAPAPAVNTAVFRAGTPAPMDVDEDAHGPGTPASQSIPMEVDEEAVSPKASKAPVIDNGAVGDESNDEVDVSLDPGTPRENLVGMGDTGAEAEEAHYLAGEADSLHAMTESIQTPASTTSYNDKMLRAEIKASTKSNTDAHRMIHAVRQESDLVDDGGLQIRHWKIATFELRNHQWTERGRRMHFGIEERPTLVPSVAEVTSSVDGELLYLERNRRRRRRYLISNHHQENLANHTKARLNVAYLPDLARVPVAVPHLEEFKLRPVTDGSVQKFYDLHSLKRRRLSQPALSDYALLQPPKSRLVSMFNQNKNRMRTLKQMSGKFIARQTGVLESVKPLNPLPRKKRRRPRDMEELPPLNLDHGAAVFVAQQIVFDLLIHAGFDSAHMSAVAVLTDVFTQFFGNLGQTLRLYIDAYGRSMPADEMLMHTLEGNDSSVHSLDTYIRNEVVTYGDRLINLQKKLETAYRGMDSEELDHCVRSHSGNIITTHCHDGFDVDELVGVALTGDVGIDLLGLRELDVGADSIPPEVWNRRVDRSLSARVHTIRTSVESSVRRQHFDAPPPWPMVDPDEQIGLLANFFSTRRSQPDGFIDDEARQPAPITKAKLSLKLAQFGRNRPIGTISAGSGAIDVKKKIAGNSNNNSSNPAASLAVTDPIAPPTGEVNKIRKDDEVVSAAPLDDVKKKRDRRPPKRVAE</sequence>
<protein>
    <recommendedName>
        <fullName evidence="8">Bromo domain-containing protein</fullName>
    </recommendedName>
</protein>
<dbReference type="InterPro" id="IPR009072">
    <property type="entry name" value="Histone-fold"/>
</dbReference>
<accession>A0A507DQ99</accession>
<dbReference type="SUPFAM" id="SSF47370">
    <property type="entry name" value="Bromodomain"/>
    <property type="match status" value="1"/>
</dbReference>
<dbReference type="GO" id="GO:0006357">
    <property type="term" value="P:regulation of transcription by RNA polymerase II"/>
    <property type="evidence" value="ECO:0007669"/>
    <property type="project" value="TreeGrafter"/>
</dbReference>
<evidence type="ECO:0000256" key="7">
    <source>
        <dbReference type="SAM" id="MobiDB-lite"/>
    </source>
</evidence>
<feature type="region of interest" description="Disordered" evidence="7">
    <location>
        <begin position="420"/>
        <end position="483"/>
    </location>
</feature>
<keyword evidence="4" id="KW-0804">Transcription</keyword>
<dbReference type="SMART" id="SM00576">
    <property type="entry name" value="BTP"/>
    <property type="match status" value="1"/>
</dbReference>
<dbReference type="GO" id="GO:0000124">
    <property type="term" value="C:SAGA complex"/>
    <property type="evidence" value="ECO:0007669"/>
    <property type="project" value="InterPro"/>
</dbReference>
<dbReference type="InterPro" id="IPR037782">
    <property type="entry name" value="Spt7"/>
</dbReference>
<dbReference type="GO" id="GO:0006325">
    <property type="term" value="P:chromatin organization"/>
    <property type="evidence" value="ECO:0007669"/>
    <property type="project" value="UniProtKB-ARBA"/>
</dbReference>
<evidence type="ECO:0000313" key="9">
    <source>
        <dbReference type="EMBL" id="TPX53405.1"/>
    </source>
</evidence>
<dbReference type="EMBL" id="QEAN01000017">
    <property type="protein sequence ID" value="TPX53405.1"/>
    <property type="molecule type" value="Genomic_DNA"/>
</dbReference>
<evidence type="ECO:0000259" key="8">
    <source>
        <dbReference type="PROSITE" id="PS50014"/>
    </source>
</evidence>
<evidence type="ECO:0000256" key="2">
    <source>
        <dbReference type="ARBA" id="ARBA00023015"/>
    </source>
</evidence>
<dbReference type="AlphaFoldDB" id="A0A507DQ99"/>
<evidence type="ECO:0000256" key="6">
    <source>
        <dbReference type="PROSITE-ProRule" id="PRU00035"/>
    </source>
</evidence>
<dbReference type="VEuPathDB" id="FungiDB:SeMB42_g00792"/>
<dbReference type="Gene3D" id="1.10.20.10">
    <property type="entry name" value="Histone, subunit A"/>
    <property type="match status" value="1"/>
</dbReference>
<gene>
    <name evidence="9" type="ORF">SeMB42_g00792</name>
</gene>
<dbReference type="InterPro" id="IPR006565">
    <property type="entry name" value="BTP"/>
</dbReference>
<dbReference type="PROSITE" id="PS00633">
    <property type="entry name" value="BROMODOMAIN_1"/>
    <property type="match status" value="1"/>
</dbReference>
<keyword evidence="5" id="KW-0539">Nucleus</keyword>
<dbReference type="Pfam" id="PF00439">
    <property type="entry name" value="Bromodomain"/>
    <property type="match status" value="1"/>
</dbReference>
<dbReference type="Proteomes" id="UP000317494">
    <property type="component" value="Unassembled WGS sequence"/>
</dbReference>
<comment type="caution">
    <text evidence="9">The sequence shown here is derived from an EMBL/GenBank/DDBJ whole genome shotgun (WGS) entry which is preliminary data.</text>
</comment>
<feature type="compositionally biased region" description="Acidic residues" evidence="7">
    <location>
        <begin position="366"/>
        <end position="377"/>
    </location>
</feature>
<dbReference type="STRING" id="286115.A0A507DQ99"/>
<dbReference type="Gene3D" id="1.20.920.10">
    <property type="entry name" value="Bromodomain-like"/>
    <property type="match status" value="1"/>
</dbReference>
<dbReference type="GO" id="GO:0046695">
    <property type="term" value="C:SLIK (SAGA-like) complex"/>
    <property type="evidence" value="ECO:0007669"/>
    <property type="project" value="InterPro"/>
</dbReference>
<feature type="region of interest" description="Disordered" evidence="7">
    <location>
        <begin position="1041"/>
        <end position="1097"/>
    </location>
</feature>
<dbReference type="GO" id="GO:0005634">
    <property type="term" value="C:nucleus"/>
    <property type="evidence" value="ECO:0007669"/>
    <property type="project" value="UniProtKB-SubCell"/>
</dbReference>
<dbReference type="CDD" id="cd05510">
    <property type="entry name" value="Bromo_SPT7_like"/>
    <property type="match status" value="1"/>
</dbReference>
<keyword evidence="3 6" id="KW-0103">Bromodomain</keyword>
<dbReference type="PANTHER" id="PTHR47343:SF1">
    <property type="entry name" value="TRANSCRIPTIONAL ACTIVATOR SPT7"/>
    <property type="match status" value="1"/>
</dbReference>
<feature type="region of interest" description="Disordered" evidence="7">
    <location>
        <begin position="365"/>
        <end position="407"/>
    </location>
</feature>
<dbReference type="InterPro" id="IPR036427">
    <property type="entry name" value="Bromodomain-like_sf"/>
</dbReference>
<dbReference type="Pfam" id="PF07524">
    <property type="entry name" value="Bromo_TP"/>
    <property type="match status" value="1"/>
</dbReference>
<organism evidence="9 10">
    <name type="scientific">Synchytrium endobioticum</name>
    <dbReference type="NCBI Taxonomy" id="286115"/>
    <lineage>
        <taxon>Eukaryota</taxon>
        <taxon>Fungi</taxon>
        <taxon>Fungi incertae sedis</taxon>
        <taxon>Chytridiomycota</taxon>
        <taxon>Chytridiomycota incertae sedis</taxon>
        <taxon>Chytridiomycetes</taxon>
        <taxon>Synchytriales</taxon>
        <taxon>Synchytriaceae</taxon>
        <taxon>Synchytrium</taxon>
    </lineage>
</organism>
<keyword evidence="10" id="KW-1185">Reference proteome</keyword>
<dbReference type="SMART" id="SM00297">
    <property type="entry name" value="BROMO"/>
    <property type="match status" value="1"/>
</dbReference>
<feature type="compositionally biased region" description="Basic residues" evidence="7">
    <location>
        <begin position="1086"/>
        <end position="1097"/>
    </location>
</feature>
<evidence type="ECO:0000256" key="3">
    <source>
        <dbReference type="ARBA" id="ARBA00023117"/>
    </source>
</evidence>
<dbReference type="CDD" id="cd22927">
    <property type="entry name" value="HFD_SPT7"/>
    <property type="match status" value="1"/>
</dbReference>
<proteinExistence type="predicted"/>
<evidence type="ECO:0000256" key="1">
    <source>
        <dbReference type="ARBA" id="ARBA00004123"/>
    </source>
</evidence>
<feature type="region of interest" description="Disordered" evidence="7">
    <location>
        <begin position="182"/>
        <end position="201"/>
    </location>
</feature>
<dbReference type="PANTHER" id="PTHR47343">
    <property type="entry name" value="TRANSCRIPTIONAL ACTIVATOR SPT7"/>
    <property type="match status" value="1"/>
</dbReference>
<dbReference type="GO" id="GO:0046982">
    <property type="term" value="F:protein heterodimerization activity"/>
    <property type="evidence" value="ECO:0007669"/>
    <property type="project" value="InterPro"/>
</dbReference>
<dbReference type="InterPro" id="IPR018359">
    <property type="entry name" value="Bromodomain_CS"/>
</dbReference>
<dbReference type="GO" id="GO:0005198">
    <property type="term" value="F:structural molecule activity"/>
    <property type="evidence" value="ECO:0007669"/>
    <property type="project" value="TreeGrafter"/>
</dbReference>
<dbReference type="PROSITE" id="PS50014">
    <property type="entry name" value="BROMODOMAIN_2"/>
    <property type="match status" value="1"/>
</dbReference>
<evidence type="ECO:0000256" key="4">
    <source>
        <dbReference type="ARBA" id="ARBA00023163"/>
    </source>
</evidence>